<comment type="caution">
    <text evidence="2">The sequence shown here is derived from an EMBL/GenBank/DDBJ whole genome shotgun (WGS) entry which is preliminary data.</text>
</comment>
<dbReference type="InterPro" id="IPR023606">
    <property type="entry name" value="CoA-Trfase_III_dom_1_sf"/>
</dbReference>
<dbReference type="PANTHER" id="PTHR48207">
    <property type="entry name" value="SUCCINATE--HYDROXYMETHYLGLUTARATE COA-TRANSFERASE"/>
    <property type="match status" value="1"/>
</dbReference>
<proteinExistence type="predicted"/>
<evidence type="ECO:0000256" key="1">
    <source>
        <dbReference type="ARBA" id="ARBA00022679"/>
    </source>
</evidence>
<sequence length="383" mass="41899">MTGGGALAGLRILEVGSAAAYAGKLFRDHGAEVFLIEPPEGSDLRFRPPFIENANAPERSLSFMYLAAGKKSIVIDLQDAAERNRFRELVANADIVLDDRLRSWWDERDLGYDSLRELNSRLVWCSVTPFGQTGPYADRASCELVAMAAGGMTWLTGYADTPVTCRGGIAERSAALYAAVASLAVALGPDCARGRYIDVSVQEVVALGTETGPQFHDLQGILRRRNPDFQKQAGIGVYPCLDGWVMVYAAEAGVGTGWTRLIEWMVSEGIDEARPMLSSEWATNEHKQSPAARKQFAEAFACFASRRPKQEMFVEGQRRRIAFAPVNGPEEVLDDPHLQETGFFRKIDLPDGRQIRVPGAAFRMSRTPAQAGRSAPVLNGTGQ</sequence>
<evidence type="ECO:0000313" key="3">
    <source>
        <dbReference type="Proteomes" id="UP001559025"/>
    </source>
</evidence>
<dbReference type="SUPFAM" id="SSF89796">
    <property type="entry name" value="CoA-transferase family III (CaiB/BaiF)"/>
    <property type="match status" value="1"/>
</dbReference>
<evidence type="ECO:0000313" key="2">
    <source>
        <dbReference type="EMBL" id="MEX4008505.1"/>
    </source>
</evidence>
<dbReference type="GO" id="GO:0016740">
    <property type="term" value="F:transferase activity"/>
    <property type="evidence" value="ECO:0007669"/>
    <property type="project" value="UniProtKB-KW"/>
</dbReference>
<organism evidence="2 3">
    <name type="scientific">Neoaquamicrobium sediminum</name>
    <dbReference type="NCBI Taxonomy" id="1849104"/>
    <lineage>
        <taxon>Bacteria</taxon>
        <taxon>Pseudomonadati</taxon>
        <taxon>Pseudomonadota</taxon>
        <taxon>Alphaproteobacteria</taxon>
        <taxon>Hyphomicrobiales</taxon>
        <taxon>Phyllobacteriaceae</taxon>
        <taxon>Neoaquamicrobium</taxon>
    </lineage>
</organism>
<dbReference type="Proteomes" id="UP001559025">
    <property type="component" value="Unassembled WGS sequence"/>
</dbReference>
<protein>
    <submittedName>
        <fullName evidence="2">CoA transferase</fullName>
    </submittedName>
</protein>
<keyword evidence="3" id="KW-1185">Reference proteome</keyword>
<dbReference type="Pfam" id="PF02515">
    <property type="entry name" value="CoA_transf_3"/>
    <property type="match status" value="1"/>
</dbReference>
<dbReference type="PANTHER" id="PTHR48207:SF3">
    <property type="entry name" value="SUCCINATE--HYDROXYMETHYLGLUTARATE COA-TRANSFERASE"/>
    <property type="match status" value="1"/>
</dbReference>
<dbReference type="Gene3D" id="3.30.1540.10">
    <property type="entry name" value="formyl-coa transferase, domain 3"/>
    <property type="match status" value="1"/>
</dbReference>
<name>A0ABV3WV38_9HYPH</name>
<dbReference type="RefSeq" id="WP_368803513.1">
    <property type="nucleotide sequence ID" value="NZ_JAZHFV010000004.1"/>
</dbReference>
<dbReference type="EMBL" id="JAZHFV010000004">
    <property type="protein sequence ID" value="MEX4008505.1"/>
    <property type="molecule type" value="Genomic_DNA"/>
</dbReference>
<dbReference type="InterPro" id="IPR050483">
    <property type="entry name" value="CoA-transferase_III_domain"/>
</dbReference>
<dbReference type="InterPro" id="IPR003673">
    <property type="entry name" value="CoA-Trfase_fam_III"/>
</dbReference>
<reference evidence="2 3" key="1">
    <citation type="submission" date="2024-01" db="EMBL/GenBank/DDBJ databases">
        <title>New evidence supports the origin of RcGTA from prophage.</title>
        <authorList>
            <person name="Xu Y."/>
            <person name="Liu B."/>
            <person name="Chen F."/>
        </authorList>
    </citation>
    <scope>NUCLEOTIDE SEQUENCE [LARGE SCALE GENOMIC DNA]</scope>
    <source>
        <strain evidence="2 3">CBW1107-2</strain>
    </source>
</reference>
<dbReference type="Gene3D" id="3.40.50.10540">
    <property type="entry name" value="Crotonobetainyl-coa:carnitine coa-transferase, domain 1"/>
    <property type="match status" value="1"/>
</dbReference>
<gene>
    <name evidence="2" type="ORF">V1479_14425</name>
</gene>
<dbReference type="InterPro" id="IPR044855">
    <property type="entry name" value="CoA-Trfase_III_dom3_sf"/>
</dbReference>
<accession>A0ABV3WV38</accession>
<keyword evidence="1 2" id="KW-0808">Transferase</keyword>